<evidence type="ECO:0000313" key="2">
    <source>
        <dbReference type="EMBL" id="JAW16334.1"/>
    </source>
</evidence>
<protein>
    <submittedName>
        <fullName evidence="2">Uncharacterized protein</fullName>
    </submittedName>
</protein>
<keyword evidence="1" id="KW-0472">Membrane</keyword>
<organism evidence="2">
    <name type="scientific">Panstrongylus lignarius</name>
    <dbReference type="NCBI Taxonomy" id="156445"/>
    <lineage>
        <taxon>Eukaryota</taxon>
        <taxon>Metazoa</taxon>
        <taxon>Ecdysozoa</taxon>
        <taxon>Arthropoda</taxon>
        <taxon>Hexapoda</taxon>
        <taxon>Insecta</taxon>
        <taxon>Pterygota</taxon>
        <taxon>Neoptera</taxon>
        <taxon>Paraneoptera</taxon>
        <taxon>Hemiptera</taxon>
        <taxon>Heteroptera</taxon>
        <taxon>Panheteroptera</taxon>
        <taxon>Cimicomorpha</taxon>
        <taxon>Reduviidae</taxon>
        <taxon>Triatominae</taxon>
        <taxon>Panstrongylus</taxon>
    </lineage>
</organism>
<evidence type="ECO:0000256" key="1">
    <source>
        <dbReference type="SAM" id="Phobius"/>
    </source>
</evidence>
<keyword evidence="1" id="KW-0812">Transmembrane</keyword>
<accession>A0A224XY98</accession>
<dbReference type="EMBL" id="GFTR01000092">
    <property type="protein sequence ID" value="JAW16334.1"/>
    <property type="molecule type" value="Transcribed_RNA"/>
</dbReference>
<proteinExistence type="predicted"/>
<feature type="transmembrane region" description="Helical" evidence="1">
    <location>
        <begin position="7"/>
        <end position="27"/>
    </location>
</feature>
<keyword evidence="1" id="KW-1133">Transmembrane helix</keyword>
<reference evidence="2" key="1">
    <citation type="journal article" date="2018" name="PLoS Negl. Trop. Dis.">
        <title>An insight into the salivary gland and fat body transcriptome of Panstrongylus lignarius (Hemiptera: Heteroptera), the main vector of Chagas disease in Peru.</title>
        <authorList>
            <person name="Nevoa J.C."/>
            <person name="Mendes M.T."/>
            <person name="da Silva M.V."/>
            <person name="Soares S.C."/>
            <person name="Oliveira C.J.F."/>
            <person name="Ribeiro J.M.C."/>
        </authorList>
    </citation>
    <scope>NUCLEOTIDE SEQUENCE</scope>
</reference>
<name>A0A224XY98_9HEMI</name>
<feature type="transmembrane region" description="Helical" evidence="1">
    <location>
        <begin position="39"/>
        <end position="61"/>
    </location>
</feature>
<dbReference type="AlphaFoldDB" id="A0A224XY98"/>
<sequence length="67" mass="8206">MQFLFQIFIKFFKFVFFFLICLIYVRIFRPNIFHKTLPFGLAQITFCFKSLIITVFFLVFIHNITIL</sequence>